<dbReference type="SMART" id="SM00369">
    <property type="entry name" value="LRR_TYP"/>
    <property type="match status" value="10"/>
</dbReference>
<evidence type="ECO:0000313" key="6">
    <source>
        <dbReference type="Proteomes" id="UP000412311"/>
    </source>
</evidence>
<dbReference type="SUPFAM" id="SSF52058">
    <property type="entry name" value="L domain-like"/>
    <property type="match status" value="3"/>
</dbReference>
<dbReference type="RefSeq" id="WP_150795146.1">
    <property type="nucleotide sequence ID" value="NZ_CABVJG010000017.1"/>
</dbReference>
<protein>
    <recommendedName>
        <fullName evidence="4">Dermonecrotic toxin N-terminal domain-containing protein</fullName>
    </recommendedName>
</protein>
<dbReference type="InterPro" id="IPR001611">
    <property type="entry name" value="Leu-rich_rpt"/>
</dbReference>
<dbReference type="GO" id="GO:0005737">
    <property type="term" value="C:cytoplasm"/>
    <property type="evidence" value="ECO:0007669"/>
    <property type="project" value="TreeGrafter"/>
</dbReference>
<feature type="region of interest" description="Disordered" evidence="3">
    <location>
        <begin position="2597"/>
        <end position="2620"/>
    </location>
</feature>
<evidence type="ECO:0000313" key="5">
    <source>
        <dbReference type="EMBL" id="VVQ21203.1"/>
    </source>
</evidence>
<dbReference type="Gene3D" id="3.80.10.10">
    <property type="entry name" value="Ribonuclease Inhibitor"/>
    <property type="match status" value="5"/>
</dbReference>
<dbReference type="EMBL" id="CABVJG010000017">
    <property type="protein sequence ID" value="VVQ21203.1"/>
    <property type="molecule type" value="Genomic_DNA"/>
</dbReference>
<dbReference type="InterPro" id="IPR032675">
    <property type="entry name" value="LRR_dom_sf"/>
</dbReference>
<proteinExistence type="predicted"/>
<evidence type="ECO:0000256" key="3">
    <source>
        <dbReference type="SAM" id="MobiDB-lite"/>
    </source>
</evidence>
<dbReference type="InterPro" id="IPR050216">
    <property type="entry name" value="LRR_domain-containing"/>
</dbReference>
<organism evidence="5 6">
    <name type="scientific">Pseudomonas fluorescens</name>
    <dbReference type="NCBI Taxonomy" id="294"/>
    <lineage>
        <taxon>Bacteria</taxon>
        <taxon>Pseudomonadati</taxon>
        <taxon>Pseudomonadota</taxon>
        <taxon>Gammaproteobacteria</taxon>
        <taxon>Pseudomonadales</taxon>
        <taxon>Pseudomonadaceae</taxon>
        <taxon>Pseudomonas</taxon>
    </lineage>
</organism>
<gene>
    <name evidence="5" type="ORF">PS925_04918</name>
</gene>
<dbReference type="Pfam" id="PF20178">
    <property type="entry name" value="ToxA_N"/>
    <property type="match status" value="1"/>
</dbReference>
<evidence type="ECO:0000256" key="1">
    <source>
        <dbReference type="ARBA" id="ARBA00022614"/>
    </source>
</evidence>
<dbReference type="SMART" id="SM00364">
    <property type="entry name" value="LRR_BAC"/>
    <property type="match status" value="6"/>
</dbReference>
<evidence type="ECO:0000256" key="2">
    <source>
        <dbReference type="ARBA" id="ARBA00022737"/>
    </source>
</evidence>
<name>A0A5E7VDT9_PSEFL</name>
<dbReference type="PANTHER" id="PTHR48051">
    <property type="match status" value="1"/>
</dbReference>
<reference evidence="5 6" key="1">
    <citation type="submission" date="2019-09" db="EMBL/GenBank/DDBJ databases">
        <authorList>
            <person name="Chandra G."/>
            <person name="Truman W A."/>
        </authorList>
    </citation>
    <scope>NUCLEOTIDE SEQUENCE [LARGE SCALE GENOMIC DNA]</scope>
    <source>
        <strain evidence="5">PS925</strain>
    </source>
</reference>
<feature type="domain" description="Dermonecrotic toxin N-terminal" evidence="4">
    <location>
        <begin position="86"/>
        <end position="369"/>
    </location>
</feature>
<dbReference type="PANTHER" id="PTHR48051:SF46">
    <property type="entry name" value="LEUCINE RICH REPEAT-CONTAINING DOMAIN PROTEIN"/>
    <property type="match status" value="1"/>
</dbReference>
<keyword evidence="2" id="KW-0677">Repeat</keyword>
<dbReference type="Proteomes" id="UP000412311">
    <property type="component" value="Unassembled WGS sequence"/>
</dbReference>
<dbReference type="InterPro" id="IPR003591">
    <property type="entry name" value="Leu-rich_rpt_typical-subtyp"/>
</dbReference>
<evidence type="ECO:0000259" key="4">
    <source>
        <dbReference type="Pfam" id="PF20178"/>
    </source>
</evidence>
<accession>A0A5E7VDT9</accession>
<dbReference type="PROSITE" id="PS51450">
    <property type="entry name" value="LRR"/>
    <property type="match status" value="3"/>
</dbReference>
<keyword evidence="1" id="KW-0433">Leucine-rich repeat</keyword>
<dbReference type="InterPro" id="IPR046673">
    <property type="entry name" value="ToxA_N"/>
</dbReference>
<sequence>MYPTAEQHTAPRQIVDSRQPDAHYLHLKDSLPDWLGNASPTRRNALKNTLPVMPLKLQGLPVAQHQALKALNAAHWSAQNAVDQRLAHLQDARAFAEPLLKAALKAQFNLDLDVRTTFLHLYIPVTTPVFSIKSGARTWKVSLLDAALHNFEEKETVDDAYEADSTYITFPTRNGRPLREEGVDPALSAQPTLSDVFDTLPWIKQQMSIPAFTQLCRTLDIGAQYMTYLEDNLGISDGQTAAALRQQVDKSQQAGLKAALQFARMSGDISDSWFRTISALVDGIPHMRINGHSVLCHSLTMMAAPLADIVLFAPPTYEPRSAARVVVYVPNDPEHPIKEYASSAAFEVELTRQLRSADYQNFFSRFINHEQRGFFFSSLNARLSRVTWHPPQTGSSEAPWRDEPLDKPKLQLNPTPISGELWEHLYQGKLNKILNDAAVIAVATAAVDSKARWALWDSFVGIASAVVQTAAFIIAPFVPFLGEMMMAYMAYQFLDEVFEGIVEWAQGQNTEALEHLFGCLESAVQLGAFAVGGGIAVSEFRNVLPKEIVAFIDRFKPVKMPDGQTRYWAPDLARYEQKTAPDHSSTPNGLGLHQHQGKQLLSLDEAHFAVTESQIPSQYRIDHPTRPDAYKPLLRHNGNGAWHTELEQPLEWDPPTALRRIGHTVEAFTPAQRERILQVSGFDHDALRLMHVDQAPLPPLLADSITRFRIDQDLQLFIEQMASELPEQQRAADPLTQLQLLSEYGRWPVGKRLRLSDQQGLVIWQSAADETLPLTDIHLNNLRDGDVLKTLLQTLNEQDAKALSGETFAGPDLSLEVRTRNLRQQLLQVAKAQRGVLFDARYQAIGTPEDPLITCITQHQSTLPLPVTQELLNSATGDELLQISEGQLPQRQQDLIQIATAQVRITRAYEGLELDSTSNPDTDTLVLHSLRNLPGWSGDVRLEIRDEHYAGALLDSTGRVDAPSQKVLVRQTDGRYQPFDDRGQQLHAVADIYSSILYALPDTERQALNLQIDQAPQLKSAIRARPLDRANLRVAIALPPAPEAQLETLRLVGRGGHQPTFGLPAAYMPPGGFVEPAPLEPVQVIYRGYTAQEAEDFALSFNQNPVAIRNELARLRGELGQLQDDLRLWEQQVPVNNPATGLPLTAIERRAARQSRTNLRIDLERCWRRELRSSAGYILQIREPIIGDLPVLNADFSHVVLLSINGSARTGAVDGFLQRFPRLMYLDIQNLNVPNLPPAISTMLGLRNLTVRNCGIVLPADSRSLFSPLSELQVLDLQGNRLGAAPDLQAIPSLRYLNLDNTNITTLPDGLLNHPRLATGRFDGNRIVDIPEAYFDLSAVLSDGFSFANNPLSAVSRERAKIYYQRTSKHFGILPERADLNRAMNLFPVLDTERATELLYRLPGTLVDGRARLAGWETELHRMQNDLAQWTNNVPDVHPETGLALTMSERVNERLARQGFSIKLEQFWRERSPAAPSLRNNRLQASVEFIGDMPVLEADFAHVGELLLEGNKNVSALLPFLQRFQNLTQLELSFFDLESGTLSSIDAQQLVILRLKDCGVVNTPQNQAALTAMNQLQILELRGNPLGTLFDLNLLPSLKYLDVSDTGLHELPPGITDHPRLRSALFSENNISEMPDALFELPADRSDGIDLADNPQLSLATRERIKTYYRRTGQDFDVLANPADITLARELFPALDTVEASEMIYELPGTLADGRTQLYTWKTELEGLKRDLRAWALQVPQHDPVTGAAIDAIEMYNNYTARSEFAQRLQNFWQSRSSTSSMREDHFFTNLAFSGNMPRLTADFSHVSTLNLIGTPAIGEIASFIDRFPNLHVLEMRNFALGQVPANLARLSELRELTLSSCGITFTPEAQTLLQSLSELERLNLSHNTLVQIPDLAGLPMLNDIRLINTGLANVPNGLATHSNLRTALLNDNAITDLPESFFTMDIDLADGINLGKNPLSTATRDRIKAHYAAVGYDFGVLPDLADITTAQQLFPDLDIEDITHVIYELPGTLADGSAQLAHWEMEITQLVSDLVEWSERAPAGPLGLYMNAVDRATQRFERRAFSRQLEHFWRSRQNSKTELRLNAFDANLRVIGDLPTLAADFSHVTQLTLQGNEALSGTEGFLSCFSGLETLEMRGFALGQIPQALSRMPKLKTLVLSNCGVVLEEAGQAALSSLSRLTMLDMYNNPLGDALDVSALRALTFIDLSRTGIEQIPPGLLELPVLETAILHQNRISVLPEALFQLSPDASNGFDLNQNPLLPAMRERIKTHWQAQGIDFGVSVPQENSLLARELYPHLTDTRLDELVYSLPGTLADGHLELVRRRGELASLISDLETWTTQTPVDPVSNAPLPPETLLQERERREQFKTSLEYCWRRIVTAGQSEISFTSNLPIIGELPTLSADFSHIRALNLTSSSFTSPRLGRFLERFANLHALAIEGYQLGDIPYAVAAMENLTELSLIDCRITLTEGTANALRNMINLNRLNLRNNTLGRVPDLSQMTALARLDLNNTGLTDIPPGLFSSARLDNANLGNNGISELPIEIMDADTTDFDFNGNPLSPTSQQTLNVYHSRRAARLALTRRTRQEFDAFEDDSFSSGAEARPYIDSSGSSAELVVD</sequence>